<dbReference type="Proteomes" id="UP000054630">
    <property type="component" value="Unassembled WGS sequence"/>
</dbReference>
<evidence type="ECO:0000313" key="2">
    <source>
        <dbReference type="Proteomes" id="UP000054630"/>
    </source>
</evidence>
<comment type="caution">
    <text evidence="1">The sequence shown here is derived from an EMBL/GenBank/DDBJ whole genome shotgun (WGS) entry which is preliminary data.</text>
</comment>
<reference evidence="1 2" key="1">
    <citation type="submission" date="2015-01" db="EMBL/GenBank/DDBJ databases">
        <title>Evolution of Trichinella species and genotypes.</title>
        <authorList>
            <person name="Korhonen P.K."/>
            <person name="Edoardo P."/>
            <person name="Giuseppe L.R."/>
            <person name="Gasser R.B."/>
        </authorList>
    </citation>
    <scope>NUCLEOTIDE SEQUENCE [LARGE SCALE GENOMIC DNA]</scope>
    <source>
        <strain evidence="1">ISS37</strain>
    </source>
</reference>
<evidence type="ECO:0000313" key="1">
    <source>
        <dbReference type="EMBL" id="KRX22371.1"/>
    </source>
</evidence>
<protein>
    <submittedName>
        <fullName evidence="1">Uncharacterized protein</fullName>
    </submittedName>
</protein>
<organism evidence="1 2">
    <name type="scientific">Trichinella nelsoni</name>
    <dbReference type="NCBI Taxonomy" id="6336"/>
    <lineage>
        <taxon>Eukaryota</taxon>
        <taxon>Metazoa</taxon>
        <taxon>Ecdysozoa</taxon>
        <taxon>Nematoda</taxon>
        <taxon>Enoplea</taxon>
        <taxon>Dorylaimia</taxon>
        <taxon>Trichinellida</taxon>
        <taxon>Trichinellidae</taxon>
        <taxon>Trichinella</taxon>
    </lineage>
</organism>
<gene>
    <name evidence="1" type="ORF">T07_4297</name>
</gene>
<name>A0A0V0S6I8_9BILA</name>
<proteinExistence type="predicted"/>
<dbReference type="EMBL" id="JYDL01000032">
    <property type="protein sequence ID" value="KRX22371.1"/>
    <property type="molecule type" value="Genomic_DNA"/>
</dbReference>
<dbReference type="AlphaFoldDB" id="A0A0V0S6I8"/>
<accession>A0A0V0S6I8</accession>
<sequence length="145" mass="16063">MIPNACYLNLNSQLNNDALVICKISTICGPQRLTLFANARKLKKFTIDVKLLGSCMISFTFFISQGIRNQVPGCHIIVSNNHKIILQFAMVCEIFGIMSTVHTGGFLQCLQQIPCMSSVNPGQLHIVLIMQISIASFLISETEFP</sequence>
<keyword evidence="2" id="KW-1185">Reference proteome</keyword>